<gene>
    <name evidence="8" type="ORF">FM114_11345</name>
</gene>
<feature type="transmembrane region" description="Helical" evidence="7">
    <location>
        <begin position="31"/>
        <end position="56"/>
    </location>
</feature>
<feature type="transmembrane region" description="Helical" evidence="7">
    <location>
        <begin position="193"/>
        <end position="215"/>
    </location>
</feature>
<dbReference type="STRING" id="1255658.FM114_11345"/>
<dbReference type="EMBL" id="FUKQ01000044">
    <property type="protein sequence ID" value="SJN39086.1"/>
    <property type="molecule type" value="Genomic_DNA"/>
</dbReference>
<keyword evidence="5 7" id="KW-0472">Membrane</keyword>
<keyword evidence="3 7" id="KW-0812">Transmembrane</keyword>
<dbReference type="PANTHER" id="PTHR30213">
    <property type="entry name" value="INNER MEMBRANE PROTEIN YHJD"/>
    <property type="match status" value="1"/>
</dbReference>
<evidence type="ECO:0000256" key="7">
    <source>
        <dbReference type="SAM" id="Phobius"/>
    </source>
</evidence>
<keyword evidence="9" id="KW-1185">Reference proteome</keyword>
<dbReference type="AlphaFoldDB" id="A0A1R4K4C6"/>
<sequence length="354" mass="39926">MGLWRWLKRTPWSAHLIRANDRFQNRMGNQLAGGITYFSVLTLIPALMFAFSFLGWTLTVYKPEWLITLTDRAIREVGAIAGGAAAVKQINLALNNWPKVLLIAVPVAAYSGSGWMGNLRGAVRAQWRPEFDMSPPGRNWVAERFVNLLYFVALIGALMVSFTIVTLSGNFAGRVVDWLGIDQTAGVESTLQLGAMLLTVLLSSLLFWFLFHVLPQYRAPLKDMLKGSFGSGVTMTALLYGTTQLITWFSKSLSTVVFGNIIIVMLFFNLFARLILFAAAWIATSYQPATPRKYSEVDLPLRRRSDVMTVPGHWEAAEAARLNDEKAKQREKLAKEEARRLESEHRRHRRIFKV</sequence>
<dbReference type="GO" id="GO:0005886">
    <property type="term" value="C:plasma membrane"/>
    <property type="evidence" value="ECO:0007669"/>
    <property type="project" value="UniProtKB-SubCell"/>
</dbReference>
<dbReference type="PANTHER" id="PTHR30213:SF1">
    <property type="entry name" value="INNER MEMBRANE PROTEIN YHJD"/>
    <property type="match status" value="1"/>
</dbReference>
<evidence type="ECO:0000313" key="8">
    <source>
        <dbReference type="EMBL" id="SJN39086.1"/>
    </source>
</evidence>
<keyword evidence="4 7" id="KW-1133">Transmembrane helix</keyword>
<organism evidence="8 9">
    <name type="scientific">Luteococcus japonicus LSP_Lj1</name>
    <dbReference type="NCBI Taxonomy" id="1255658"/>
    <lineage>
        <taxon>Bacteria</taxon>
        <taxon>Bacillati</taxon>
        <taxon>Actinomycetota</taxon>
        <taxon>Actinomycetes</taxon>
        <taxon>Propionibacteriales</taxon>
        <taxon>Propionibacteriaceae</taxon>
        <taxon>Luteococcus</taxon>
    </lineage>
</organism>
<dbReference type="Pfam" id="PF03631">
    <property type="entry name" value="Virul_fac_BrkB"/>
    <property type="match status" value="1"/>
</dbReference>
<accession>A0A1R4K4C6</accession>
<evidence type="ECO:0000256" key="6">
    <source>
        <dbReference type="SAM" id="Coils"/>
    </source>
</evidence>
<feature type="transmembrane region" description="Helical" evidence="7">
    <location>
        <begin position="100"/>
        <end position="119"/>
    </location>
</feature>
<dbReference type="InterPro" id="IPR017039">
    <property type="entry name" value="Virul_fac_BrkB"/>
</dbReference>
<feature type="transmembrane region" description="Helical" evidence="7">
    <location>
        <begin position="261"/>
        <end position="283"/>
    </location>
</feature>
<evidence type="ECO:0000256" key="3">
    <source>
        <dbReference type="ARBA" id="ARBA00022692"/>
    </source>
</evidence>
<dbReference type="Proteomes" id="UP000188342">
    <property type="component" value="Unassembled WGS sequence"/>
</dbReference>
<feature type="coiled-coil region" evidence="6">
    <location>
        <begin position="316"/>
        <end position="346"/>
    </location>
</feature>
<protein>
    <submittedName>
        <fullName evidence="8">Inner membrane protein YhjD</fullName>
    </submittedName>
</protein>
<keyword evidence="2" id="KW-1003">Cell membrane</keyword>
<evidence type="ECO:0000313" key="9">
    <source>
        <dbReference type="Proteomes" id="UP000188342"/>
    </source>
</evidence>
<keyword evidence="6" id="KW-0175">Coiled coil</keyword>
<dbReference type="RefSeq" id="WP_094765268.1">
    <property type="nucleotide sequence ID" value="NZ_FUKQ01000044.1"/>
</dbReference>
<proteinExistence type="predicted"/>
<feature type="transmembrane region" description="Helical" evidence="7">
    <location>
        <begin position="227"/>
        <end position="249"/>
    </location>
</feature>
<name>A0A1R4K4C6_9ACTN</name>
<reference evidence="8 9" key="1">
    <citation type="submission" date="2017-02" db="EMBL/GenBank/DDBJ databases">
        <authorList>
            <person name="Peterson S.W."/>
        </authorList>
    </citation>
    <scope>NUCLEOTIDE SEQUENCE [LARGE SCALE GENOMIC DNA]</scope>
    <source>
        <strain evidence="8 9">LSP_Lj1</strain>
    </source>
</reference>
<evidence type="ECO:0000256" key="1">
    <source>
        <dbReference type="ARBA" id="ARBA00004651"/>
    </source>
</evidence>
<comment type="subcellular location">
    <subcellularLocation>
        <location evidence="1">Cell membrane</location>
        <topology evidence="1">Multi-pass membrane protein</topology>
    </subcellularLocation>
</comment>
<evidence type="ECO:0000256" key="4">
    <source>
        <dbReference type="ARBA" id="ARBA00022989"/>
    </source>
</evidence>
<evidence type="ECO:0000256" key="5">
    <source>
        <dbReference type="ARBA" id="ARBA00023136"/>
    </source>
</evidence>
<evidence type="ECO:0000256" key="2">
    <source>
        <dbReference type="ARBA" id="ARBA00022475"/>
    </source>
</evidence>
<feature type="transmembrane region" description="Helical" evidence="7">
    <location>
        <begin position="148"/>
        <end position="173"/>
    </location>
</feature>
<dbReference type="OrthoDB" id="4127374at2"/>